<feature type="domain" description="Response regulatory" evidence="10">
    <location>
        <begin position="2"/>
        <end position="116"/>
    </location>
</feature>
<dbReference type="Pfam" id="PF00072">
    <property type="entry name" value="Response_reg"/>
    <property type="match status" value="1"/>
</dbReference>
<comment type="subcellular location">
    <subcellularLocation>
        <location evidence="1">Cytoplasm</location>
    </subcellularLocation>
</comment>
<feature type="modified residue" description="4-aspartylphosphate" evidence="8">
    <location>
        <position position="51"/>
    </location>
</feature>
<dbReference type="CDD" id="cd00383">
    <property type="entry name" value="trans_reg_C"/>
    <property type="match status" value="1"/>
</dbReference>
<reference evidence="12 13" key="1">
    <citation type="submission" date="2018-08" db="EMBL/GenBank/DDBJ databases">
        <title>Hydrogenophaga sp. LA-38 isolated from sludge.</title>
        <authorList>
            <person name="Im W.-T."/>
        </authorList>
    </citation>
    <scope>NUCLEOTIDE SEQUENCE [LARGE SCALE GENOMIC DNA]</scope>
    <source>
        <strain evidence="12 13">LA-38</strain>
    </source>
</reference>
<dbReference type="SMART" id="SM00448">
    <property type="entry name" value="REC"/>
    <property type="match status" value="1"/>
</dbReference>
<keyword evidence="4" id="KW-0902">Two-component regulatory system</keyword>
<keyword evidence="13" id="KW-1185">Reference proteome</keyword>
<evidence type="ECO:0000256" key="3">
    <source>
        <dbReference type="ARBA" id="ARBA00022553"/>
    </source>
</evidence>
<feature type="domain" description="OmpR/PhoB-type" evidence="11">
    <location>
        <begin position="124"/>
        <end position="218"/>
    </location>
</feature>
<sequence length="223" mass="24934">MRLLLAEDDTMLGQGLEKGLGMAGFTVDWVRDGLAAQAALQAGGHEVLLLDIGLPHQDGLQLLRWMREQLLDIAVLVVSARDAVSDRVAGLNLGADDYLTKPFDLDELVARVHALARRRHGRPQPEMRLGALVLSPPRREATLNGQHLALSPREFDLLATLMERPGHVLSREQLEQRMYSWQDEVLSNAVEVHLHHLRRKLGPAWVRNVRGVGYKLVEPVDPQ</sequence>
<evidence type="ECO:0000256" key="8">
    <source>
        <dbReference type="PROSITE-ProRule" id="PRU00169"/>
    </source>
</evidence>
<keyword evidence="6 9" id="KW-0238">DNA-binding</keyword>
<dbReference type="InterPro" id="IPR011006">
    <property type="entry name" value="CheY-like_superfamily"/>
</dbReference>
<dbReference type="EMBL" id="QVLS01000012">
    <property type="protein sequence ID" value="RFP77128.1"/>
    <property type="molecule type" value="Genomic_DNA"/>
</dbReference>
<evidence type="ECO:0000256" key="5">
    <source>
        <dbReference type="ARBA" id="ARBA00023015"/>
    </source>
</evidence>
<dbReference type="Proteomes" id="UP000261931">
    <property type="component" value="Unassembled WGS sequence"/>
</dbReference>
<dbReference type="Pfam" id="PF00486">
    <property type="entry name" value="Trans_reg_C"/>
    <property type="match status" value="1"/>
</dbReference>
<dbReference type="InterPro" id="IPR001789">
    <property type="entry name" value="Sig_transdc_resp-reg_receiver"/>
</dbReference>
<evidence type="ECO:0000256" key="6">
    <source>
        <dbReference type="ARBA" id="ARBA00023125"/>
    </source>
</evidence>
<dbReference type="Gene3D" id="3.40.50.2300">
    <property type="match status" value="1"/>
</dbReference>
<dbReference type="Gene3D" id="6.10.250.690">
    <property type="match status" value="1"/>
</dbReference>
<dbReference type="GO" id="GO:0000976">
    <property type="term" value="F:transcription cis-regulatory region binding"/>
    <property type="evidence" value="ECO:0007669"/>
    <property type="project" value="TreeGrafter"/>
</dbReference>
<dbReference type="InterPro" id="IPR036388">
    <property type="entry name" value="WH-like_DNA-bd_sf"/>
</dbReference>
<name>A0A372EFE7_9BURK</name>
<evidence type="ECO:0000256" key="4">
    <source>
        <dbReference type="ARBA" id="ARBA00023012"/>
    </source>
</evidence>
<dbReference type="GO" id="GO:0032993">
    <property type="term" value="C:protein-DNA complex"/>
    <property type="evidence" value="ECO:0007669"/>
    <property type="project" value="TreeGrafter"/>
</dbReference>
<dbReference type="GO" id="GO:0005829">
    <property type="term" value="C:cytosol"/>
    <property type="evidence" value="ECO:0007669"/>
    <property type="project" value="TreeGrafter"/>
</dbReference>
<keyword evidence="3 8" id="KW-0597">Phosphoprotein</keyword>
<dbReference type="PANTHER" id="PTHR48111">
    <property type="entry name" value="REGULATOR OF RPOS"/>
    <property type="match status" value="1"/>
</dbReference>
<gene>
    <name evidence="12" type="ORF">DY262_17330</name>
</gene>
<keyword evidence="5" id="KW-0805">Transcription regulation</keyword>
<dbReference type="SUPFAM" id="SSF52172">
    <property type="entry name" value="CheY-like"/>
    <property type="match status" value="1"/>
</dbReference>
<proteinExistence type="predicted"/>
<dbReference type="InterPro" id="IPR001867">
    <property type="entry name" value="OmpR/PhoB-type_DNA-bd"/>
</dbReference>
<dbReference type="PROSITE" id="PS50110">
    <property type="entry name" value="RESPONSE_REGULATORY"/>
    <property type="match status" value="1"/>
</dbReference>
<evidence type="ECO:0000259" key="10">
    <source>
        <dbReference type="PROSITE" id="PS50110"/>
    </source>
</evidence>
<feature type="DNA-binding region" description="OmpR/PhoB-type" evidence="9">
    <location>
        <begin position="124"/>
        <end position="218"/>
    </location>
</feature>
<evidence type="ECO:0000256" key="7">
    <source>
        <dbReference type="ARBA" id="ARBA00023163"/>
    </source>
</evidence>
<dbReference type="AlphaFoldDB" id="A0A372EFE7"/>
<dbReference type="PROSITE" id="PS51755">
    <property type="entry name" value="OMPR_PHOB"/>
    <property type="match status" value="1"/>
</dbReference>
<evidence type="ECO:0000313" key="13">
    <source>
        <dbReference type="Proteomes" id="UP000261931"/>
    </source>
</evidence>
<comment type="caution">
    <text evidence="12">The sequence shown here is derived from an EMBL/GenBank/DDBJ whole genome shotgun (WGS) entry which is preliminary data.</text>
</comment>
<organism evidence="12 13">
    <name type="scientific">Hydrogenophaga borbori</name>
    <dbReference type="NCBI Taxonomy" id="2294117"/>
    <lineage>
        <taxon>Bacteria</taxon>
        <taxon>Pseudomonadati</taxon>
        <taxon>Pseudomonadota</taxon>
        <taxon>Betaproteobacteria</taxon>
        <taxon>Burkholderiales</taxon>
        <taxon>Comamonadaceae</taxon>
        <taxon>Hydrogenophaga</taxon>
    </lineage>
</organism>
<accession>A0A372EFE7</accession>
<keyword evidence="7" id="KW-0804">Transcription</keyword>
<protein>
    <submittedName>
        <fullName evidence="12">Response regulator</fullName>
    </submittedName>
</protein>
<dbReference type="GO" id="GO:0000156">
    <property type="term" value="F:phosphorelay response regulator activity"/>
    <property type="evidence" value="ECO:0007669"/>
    <property type="project" value="TreeGrafter"/>
</dbReference>
<evidence type="ECO:0000256" key="2">
    <source>
        <dbReference type="ARBA" id="ARBA00022490"/>
    </source>
</evidence>
<evidence type="ECO:0000313" key="12">
    <source>
        <dbReference type="EMBL" id="RFP77128.1"/>
    </source>
</evidence>
<dbReference type="PANTHER" id="PTHR48111:SF35">
    <property type="entry name" value="TRANSCRIPTIONAL REGULATORY PROTEIN QSEB"/>
    <property type="match status" value="1"/>
</dbReference>
<dbReference type="RefSeq" id="WP_116960359.1">
    <property type="nucleotide sequence ID" value="NZ_QVLS01000012.1"/>
</dbReference>
<dbReference type="Gene3D" id="1.10.10.10">
    <property type="entry name" value="Winged helix-like DNA-binding domain superfamily/Winged helix DNA-binding domain"/>
    <property type="match status" value="1"/>
</dbReference>
<evidence type="ECO:0000259" key="11">
    <source>
        <dbReference type="PROSITE" id="PS51755"/>
    </source>
</evidence>
<evidence type="ECO:0000256" key="9">
    <source>
        <dbReference type="PROSITE-ProRule" id="PRU01091"/>
    </source>
</evidence>
<dbReference type="SMART" id="SM00862">
    <property type="entry name" value="Trans_reg_C"/>
    <property type="match status" value="1"/>
</dbReference>
<dbReference type="InterPro" id="IPR039420">
    <property type="entry name" value="WalR-like"/>
</dbReference>
<evidence type="ECO:0000256" key="1">
    <source>
        <dbReference type="ARBA" id="ARBA00004496"/>
    </source>
</evidence>
<keyword evidence="2" id="KW-0963">Cytoplasm</keyword>
<dbReference type="GO" id="GO:0006355">
    <property type="term" value="P:regulation of DNA-templated transcription"/>
    <property type="evidence" value="ECO:0007669"/>
    <property type="project" value="InterPro"/>
</dbReference>